<dbReference type="Pfam" id="PF13229">
    <property type="entry name" value="Beta_helix"/>
    <property type="match status" value="1"/>
</dbReference>
<dbReference type="SUPFAM" id="SSF51126">
    <property type="entry name" value="Pectin lyase-like"/>
    <property type="match status" value="2"/>
</dbReference>
<organism evidence="2 3">
    <name type="scientific">Blattamonas nauphoetae</name>
    <dbReference type="NCBI Taxonomy" id="2049346"/>
    <lineage>
        <taxon>Eukaryota</taxon>
        <taxon>Metamonada</taxon>
        <taxon>Preaxostyla</taxon>
        <taxon>Oxymonadida</taxon>
        <taxon>Blattamonas</taxon>
    </lineage>
</organism>
<reference evidence="2 3" key="1">
    <citation type="journal article" date="2022" name="bioRxiv">
        <title>Genomics of Preaxostyla Flagellates Illuminates Evolutionary Transitions and the Path Towards Mitochondrial Loss.</title>
        <authorList>
            <person name="Novak L.V.F."/>
            <person name="Treitli S.C."/>
            <person name="Pyrih J."/>
            <person name="Halakuc P."/>
            <person name="Pipaliya S.V."/>
            <person name="Vacek V."/>
            <person name="Brzon O."/>
            <person name="Soukal P."/>
            <person name="Eme L."/>
            <person name="Dacks J.B."/>
            <person name="Karnkowska A."/>
            <person name="Elias M."/>
            <person name="Hampl V."/>
        </authorList>
    </citation>
    <scope>NUCLEOTIDE SEQUENCE [LARGE SCALE GENOMIC DNA]</scope>
    <source>
        <strain evidence="2">NAU3</strain>
        <tissue evidence="2">Gut</tissue>
    </source>
</reference>
<proteinExistence type="predicted"/>
<dbReference type="EMBL" id="JARBJD010000261">
    <property type="protein sequence ID" value="KAK2945421.1"/>
    <property type="molecule type" value="Genomic_DNA"/>
</dbReference>
<comment type="caution">
    <text evidence="2">The sequence shown here is derived from an EMBL/GenBank/DDBJ whole genome shotgun (WGS) entry which is preliminary data.</text>
</comment>
<protein>
    <recommendedName>
        <fullName evidence="1">Right handed beta helix domain-containing protein</fullName>
    </recommendedName>
</protein>
<accession>A0ABQ9X0U8</accession>
<evidence type="ECO:0000313" key="3">
    <source>
        <dbReference type="Proteomes" id="UP001281761"/>
    </source>
</evidence>
<evidence type="ECO:0000259" key="1">
    <source>
        <dbReference type="Pfam" id="PF13229"/>
    </source>
</evidence>
<evidence type="ECO:0000313" key="2">
    <source>
        <dbReference type="EMBL" id="KAK2945421.1"/>
    </source>
</evidence>
<gene>
    <name evidence="2" type="ORF">BLNAU_19638</name>
</gene>
<dbReference type="Proteomes" id="UP001281761">
    <property type="component" value="Unassembled WGS sequence"/>
</dbReference>
<name>A0ABQ9X0U8_9EUKA</name>
<feature type="domain" description="Right handed beta helix" evidence="1">
    <location>
        <begin position="742"/>
        <end position="890"/>
    </location>
</feature>
<sequence>MPLFTIHNSSFSLFSGRLVSNQGEICSADKHSVFYLKGTLCDISSESPVFSVAGILQLTSIELRVPNNQFHSSLIASSPSPCECMISEVSISDSCVTTRNPLFGSHFEVLSIIHCSFRNISQPSDGESVELRKKEGQKSVIVGSSISKSENGLYGLLMRDINDHHQLTSLNCTFVDNIRTFTPVYVNTAPIENETFKSRQISTTNDVTFKKCTFTSCSAPTGEHGGAIYHDSKGSLAIEGCTFINCQAKRGSAIDAVFSSTDAISGLFRITDSLLDQCGSDSSFSALNALGPFDFTVIGTFLIQNNNFTHMQSKTRVGFCVDDIGGGTIHNCRFVNLTVTENMQAACKVEGANGAVSLSDCYFCEMFNYTSGVATFQFIYGQTKVERMRFVECHPNPATASSALIIANRTVSTRPNLPTWYTETADDNPVISNCWFEAIDRESLSDLDVHVFPEMKETSVTDIWSTSNMFAIRWEGTANDRIRQTPDIVIDAEEGLDEEFCWMREKGCRTMSETINDRTSGKFKGTFLLASDSHSNSGVLVGQRKLVMKSKSEAKATISDEGSSLVLFSISTGSLDLSSVDFSPHFQSSLFVLSGDGELKVTDSVIDGSYLGETELSKPLLELKGGTIILTSLTLQSLTSSVGLIAATSGSDFSLVILKSTFSSLTRRVGSGVVVEGRMGSASTVSISESKFTECHTLDEDYVEHNDPANPGVPNSVVFRGGIFSLFGTSTFCGSASVTLSNFSNSSGANCCSVSVYARDLSHLSITSCRFENHTAAGYRAQGGAVSGWSISDVSVVESSFTACRISDDSALSHGGAITFQHSEVQIDLCQFEDCSAPYAAHAIHLANSIFSNEVTNCLFERCVGEGERVIHGSNITATRFHNCSFIGCFDSNAEATIVIGLDGYQTQTLEISKCYVLPDFSKSRMGIVRLTGIYETNPAQATITECGFLSASPHLLPSTIQKDGIGFATLRVSKGEVGGEKEGEDSVMCGHPDRKCATLRHATTLCRATEGTENLISVIVGEGEHSEETITVGRMRIGVRGEDGKKSETKLRSQDGTRLMTLGDGLLSLDSLTIVLPSLSSSSPTISSSGTLSITSVSFMANENQPTLSTPIISIAAGSATLDSCDLPALLFSNKEAFITVASEGTLLFKSVNCDFNDASSDSLISSFGSVELVDYSLSNIDLASSLLRDSGDLSLRGCTFTSLLDSAHSEDSSHIVDATIGEGQSLRIGKSTSNSKTSFVSCSSKEDGGGLKVCVSGSGVVELAEAHFSKCSSSGNGGAVLIEVASLFTGTISFVAVEFGTGDDKNTATLGTDLFVTAPDLVSLVRTSSFSLLKPSLPQTGMFGKVEKNELMGKDGDKAVESLLFIWYPHTSGDKHVEGTTGEDHVNCGLIQLPCLSLSTTHRSLNETNQTLSIDSSLTLTDSIAARSTGSVLTSTLSTPPTLTIASAFSFVVSAGPIELSSLSFVPKEETRSTPLFSISDSGSLSMITRLSSAVSPIVYLDSDFTQNTSQSLISTTHPKKMPESSSSLVHRRNWTAEDGGMHNIVERRID</sequence>
<keyword evidence="3" id="KW-1185">Reference proteome</keyword>
<dbReference type="InterPro" id="IPR011050">
    <property type="entry name" value="Pectin_lyase_fold/virulence"/>
</dbReference>
<dbReference type="InterPro" id="IPR039448">
    <property type="entry name" value="Beta_helix"/>
</dbReference>